<dbReference type="GO" id="GO:0016020">
    <property type="term" value="C:membrane"/>
    <property type="evidence" value="ECO:0007669"/>
    <property type="project" value="UniProtKB-SubCell"/>
</dbReference>
<proteinExistence type="inferred from homology"/>
<dbReference type="HOGENOM" id="CLU_030898_1_0_1"/>
<protein>
    <recommendedName>
        <fullName evidence="6">Ceramide glucosyltransferase</fullName>
        <ecNumber evidence="5">2.4.1.80</ecNumber>
    </recommendedName>
    <alternativeName>
        <fullName evidence="13">Glucosylceramide synthase</fullName>
    </alternativeName>
    <alternativeName>
        <fullName evidence="14">UDP-glucose ceramide glucosyltransferase</fullName>
    </alternativeName>
    <alternativeName>
        <fullName evidence="12">UDP-glucose:N-acylsphingosine D-glucosyltransferase</fullName>
    </alternativeName>
</protein>
<evidence type="ECO:0000313" key="17">
    <source>
        <dbReference type="Proteomes" id="UP000053989"/>
    </source>
</evidence>
<evidence type="ECO:0000256" key="5">
    <source>
        <dbReference type="ARBA" id="ARBA00012699"/>
    </source>
</evidence>
<dbReference type="InterPro" id="IPR029044">
    <property type="entry name" value="Nucleotide-diphossugar_trans"/>
</dbReference>
<dbReference type="InParanoid" id="A0A0C3EDE1"/>
<dbReference type="EC" id="2.4.1.80" evidence="5"/>
<dbReference type="InterPro" id="IPR025993">
    <property type="entry name" value="Ceramide_glucosylTrfase"/>
</dbReference>
<gene>
    <name evidence="16" type="ORF">SCLCIDRAFT_1211589</name>
</gene>
<comment type="pathway">
    <text evidence="3">Sphingolipid metabolism.</text>
</comment>
<dbReference type="CDD" id="cd02520">
    <property type="entry name" value="Glucosylceramide_synthase"/>
    <property type="match status" value="1"/>
</dbReference>
<comment type="subcellular location">
    <subcellularLocation>
        <location evidence="1">Membrane</location>
        <topology evidence="1">Multi-pass membrane protein</topology>
    </subcellularLocation>
</comment>
<keyword evidence="7" id="KW-0328">Glycosyltransferase</keyword>
<evidence type="ECO:0000256" key="7">
    <source>
        <dbReference type="ARBA" id="ARBA00022676"/>
    </source>
</evidence>
<evidence type="ECO:0000256" key="11">
    <source>
        <dbReference type="ARBA" id="ARBA00023136"/>
    </source>
</evidence>
<dbReference type="Pfam" id="PF13506">
    <property type="entry name" value="Glyco_transf_21"/>
    <property type="match status" value="1"/>
</dbReference>
<feature type="transmembrane region" description="Helical" evidence="15">
    <location>
        <begin position="6"/>
        <end position="29"/>
    </location>
</feature>
<evidence type="ECO:0000313" key="16">
    <source>
        <dbReference type="EMBL" id="KIM66349.1"/>
    </source>
</evidence>
<dbReference type="PANTHER" id="PTHR12726">
    <property type="entry name" value="CERAMIDE GLUCOSYLTRANSFERASE"/>
    <property type="match status" value="1"/>
</dbReference>
<sequence>MGVVAVLAVVGLAWYTLLWSIGLLGCRIARIRYRNRPRSPLATSLHAPGVSILRPLKGLDTNLYENLESTFTQEYPNFEILISVAHRNDQALTVVRDLIAKHPYVNARIIIGEEVVGVNPKVNNLTRSYREAAHDILWVIDSNISVAPSTLARSVDILSRDPSQNLSRKRVALVHHVPFAVAHEDCLGAKVEEAFLNTNHAKMYLAINTVAIESCVVGKSNLYRRSDLERVNGSLKPNKGEEEPLAGKRGLAAFGSFLAEDNMIASALWHELDLRHDLSCDTANNAIGRMSLVDYIWRRVRWIRVRKHMILAATIAEPFTESFVASTIAAASLWHLFDISPWLFFSVHLATWLWVDFDVYESLAGHPVPREKRWQFISAWFIRELLALPIFLLAIFGNEVVWRGERYQVMKAGQVKSTGQCPQQNTNTSRDH</sequence>
<keyword evidence="17" id="KW-1185">Reference proteome</keyword>
<evidence type="ECO:0000256" key="10">
    <source>
        <dbReference type="ARBA" id="ARBA00022989"/>
    </source>
</evidence>
<name>A0A0C3EDE1_9AGAM</name>
<evidence type="ECO:0000256" key="13">
    <source>
        <dbReference type="ARBA" id="ARBA00031543"/>
    </source>
</evidence>
<dbReference type="SUPFAM" id="SSF53448">
    <property type="entry name" value="Nucleotide-diphospho-sugar transferases"/>
    <property type="match status" value="1"/>
</dbReference>
<comment type="similarity">
    <text evidence="4">Belongs to the glycosyltransferase 2 family.</text>
</comment>
<keyword evidence="8 16" id="KW-0808">Transferase</keyword>
<comment type="pathway">
    <text evidence="2">Lipid metabolism; sphingolipid metabolism.</text>
</comment>
<feature type="transmembrane region" description="Helical" evidence="15">
    <location>
        <begin position="376"/>
        <end position="396"/>
    </location>
</feature>
<dbReference type="OrthoDB" id="1483400at2759"/>
<keyword evidence="9 15" id="KW-0812">Transmembrane</keyword>
<dbReference type="GO" id="GO:0008120">
    <property type="term" value="F:ceramide glucosyltransferase activity"/>
    <property type="evidence" value="ECO:0007669"/>
    <property type="project" value="UniProtKB-EC"/>
</dbReference>
<evidence type="ECO:0000256" key="1">
    <source>
        <dbReference type="ARBA" id="ARBA00004141"/>
    </source>
</evidence>
<evidence type="ECO:0000256" key="9">
    <source>
        <dbReference type="ARBA" id="ARBA00022692"/>
    </source>
</evidence>
<accession>A0A0C3EDE1</accession>
<dbReference type="EMBL" id="KN822018">
    <property type="protein sequence ID" value="KIM66349.1"/>
    <property type="molecule type" value="Genomic_DNA"/>
</dbReference>
<evidence type="ECO:0000256" key="14">
    <source>
        <dbReference type="ARBA" id="ARBA00032575"/>
    </source>
</evidence>
<keyword evidence="11 15" id="KW-0472">Membrane</keyword>
<evidence type="ECO:0000256" key="8">
    <source>
        <dbReference type="ARBA" id="ARBA00022679"/>
    </source>
</evidence>
<evidence type="ECO:0000256" key="4">
    <source>
        <dbReference type="ARBA" id="ARBA00006739"/>
    </source>
</evidence>
<evidence type="ECO:0000256" key="12">
    <source>
        <dbReference type="ARBA" id="ARBA00031017"/>
    </source>
</evidence>
<evidence type="ECO:0000256" key="15">
    <source>
        <dbReference type="SAM" id="Phobius"/>
    </source>
</evidence>
<organism evidence="16 17">
    <name type="scientific">Scleroderma citrinum Foug A</name>
    <dbReference type="NCBI Taxonomy" id="1036808"/>
    <lineage>
        <taxon>Eukaryota</taxon>
        <taxon>Fungi</taxon>
        <taxon>Dikarya</taxon>
        <taxon>Basidiomycota</taxon>
        <taxon>Agaricomycotina</taxon>
        <taxon>Agaricomycetes</taxon>
        <taxon>Agaricomycetidae</taxon>
        <taxon>Boletales</taxon>
        <taxon>Sclerodermatineae</taxon>
        <taxon>Sclerodermataceae</taxon>
        <taxon>Scleroderma</taxon>
    </lineage>
</organism>
<dbReference type="Gene3D" id="3.90.550.10">
    <property type="entry name" value="Spore Coat Polysaccharide Biosynthesis Protein SpsA, Chain A"/>
    <property type="match status" value="1"/>
</dbReference>
<evidence type="ECO:0000256" key="6">
    <source>
        <dbReference type="ARBA" id="ARBA00019988"/>
    </source>
</evidence>
<dbReference type="GO" id="GO:0006679">
    <property type="term" value="P:glucosylceramide biosynthetic process"/>
    <property type="evidence" value="ECO:0007669"/>
    <property type="project" value="TreeGrafter"/>
</dbReference>
<dbReference type="PANTHER" id="PTHR12726:SF0">
    <property type="entry name" value="CERAMIDE GLUCOSYLTRANSFERASE"/>
    <property type="match status" value="1"/>
</dbReference>
<evidence type="ECO:0000256" key="2">
    <source>
        <dbReference type="ARBA" id="ARBA00004760"/>
    </source>
</evidence>
<dbReference type="Proteomes" id="UP000053989">
    <property type="component" value="Unassembled WGS sequence"/>
</dbReference>
<keyword evidence="10 15" id="KW-1133">Transmembrane helix</keyword>
<reference evidence="17" key="2">
    <citation type="submission" date="2015-01" db="EMBL/GenBank/DDBJ databases">
        <title>Evolutionary Origins and Diversification of the Mycorrhizal Mutualists.</title>
        <authorList>
            <consortium name="DOE Joint Genome Institute"/>
            <consortium name="Mycorrhizal Genomics Consortium"/>
            <person name="Kohler A."/>
            <person name="Kuo A."/>
            <person name="Nagy L.G."/>
            <person name="Floudas D."/>
            <person name="Copeland A."/>
            <person name="Barry K.W."/>
            <person name="Cichocki N."/>
            <person name="Veneault-Fourrey C."/>
            <person name="LaButti K."/>
            <person name="Lindquist E.A."/>
            <person name="Lipzen A."/>
            <person name="Lundell T."/>
            <person name="Morin E."/>
            <person name="Murat C."/>
            <person name="Riley R."/>
            <person name="Ohm R."/>
            <person name="Sun H."/>
            <person name="Tunlid A."/>
            <person name="Henrissat B."/>
            <person name="Grigoriev I.V."/>
            <person name="Hibbett D.S."/>
            <person name="Martin F."/>
        </authorList>
    </citation>
    <scope>NUCLEOTIDE SEQUENCE [LARGE SCALE GENOMIC DNA]</scope>
    <source>
        <strain evidence="17">Foug A</strain>
    </source>
</reference>
<feature type="transmembrane region" description="Helical" evidence="15">
    <location>
        <begin position="339"/>
        <end position="355"/>
    </location>
</feature>
<dbReference type="AlphaFoldDB" id="A0A0C3EDE1"/>
<reference evidence="16 17" key="1">
    <citation type="submission" date="2014-04" db="EMBL/GenBank/DDBJ databases">
        <authorList>
            <consortium name="DOE Joint Genome Institute"/>
            <person name="Kuo A."/>
            <person name="Kohler A."/>
            <person name="Nagy L.G."/>
            <person name="Floudas D."/>
            <person name="Copeland A."/>
            <person name="Barry K.W."/>
            <person name="Cichocki N."/>
            <person name="Veneault-Fourrey C."/>
            <person name="LaButti K."/>
            <person name="Lindquist E.A."/>
            <person name="Lipzen A."/>
            <person name="Lundell T."/>
            <person name="Morin E."/>
            <person name="Murat C."/>
            <person name="Sun H."/>
            <person name="Tunlid A."/>
            <person name="Henrissat B."/>
            <person name="Grigoriev I.V."/>
            <person name="Hibbett D.S."/>
            <person name="Martin F."/>
            <person name="Nordberg H.P."/>
            <person name="Cantor M.N."/>
            <person name="Hua S.X."/>
        </authorList>
    </citation>
    <scope>NUCLEOTIDE SEQUENCE [LARGE SCALE GENOMIC DNA]</scope>
    <source>
        <strain evidence="16 17">Foug A</strain>
    </source>
</reference>
<dbReference type="UniPathway" id="UPA00222"/>
<dbReference type="STRING" id="1036808.A0A0C3EDE1"/>
<evidence type="ECO:0000256" key="3">
    <source>
        <dbReference type="ARBA" id="ARBA00004991"/>
    </source>
</evidence>